<organism evidence="2 3">
    <name type="scientific">Halospeciosus flavus</name>
    <dbReference type="NCBI Taxonomy" id="3032283"/>
    <lineage>
        <taxon>Archaea</taxon>
        <taxon>Methanobacteriati</taxon>
        <taxon>Methanobacteriota</taxon>
        <taxon>Stenosarchaea group</taxon>
        <taxon>Halobacteria</taxon>
        <taxon>Halobacteriales</taxon>
        <taxon>Halobacteriaceae</taxon>
        <taxon>Halospeciosus</taxon>
    </lineage>
</organism>
<feature type="transmembrane region" description="Helical" evidence="1">
    <location>
        <begin position="291"/>
        <end position="317"/>
    </location>
</feature>
<dbReference type="Proteomes" id="UP001596447">
    <property type="component" value="Unassembled WGS sequence"/>
</dbReference>
<keyword evidence="1" id="KW-0472">Membrane</keyword>
<keyword evidence="1" id="KW-0812">Transmembrane</keyword>
<reference evidence="2 3" key="1">
    <citation type="journal article" date="2019" name="Int. J. Syst. Evol. Microbiol.">
        <title>The Global Catalogue of Microorganisms (GCM) 10K type strain sequencing project: providing services to taxonomists for standard genome sequencing and annotation.</title>
        <authorList>
            <consortium name="The Broad Institute Genomics Platform"/>
            <consortium name="The Broad Institute Genome Sequencing Center for Infectious Disease"/>
            <person name="Wu L."/>
            <person name="Ma J."/>
        </authorList>
    </citation>
    <scope>NUCLEOTIDE SEQUENCE [LARGE SCALE GENOMIC DNA]</scope>
    <source>
        <strain evidence="2 3">XZGYJ-43</strain>
    </source>
</reference>
<name>A0ABD5Z7T8_9EURY</name>
<keyword evidence="3" id="KW-1185">Reference proteome</keyword>
<evidence type="ECO:0000313" key="3">
    <source>
        <dbReference type="Proteomes" id="UP001596447"/>
    </source>
</evidence>
<keyword evidence="1" id="KW-1133">Transmembrane helix</keyword>
<dbReference type="EMBL" id="JBHTAR010000011">
    <property type="protein sequence ID" value="MFC7201245.1"/>
    <property type="molecule type" value="Genomic_DNA"/>
</dbReference>
<dbReference type="AlphaFoldDB" id="A0ABD5Z7T8"/>
<protein>
    <submittedName>
        <fullName evidence="2">Uncharacterized protein</fullName>
    </submittedName>
</protein>
<evidence type="ECO:0000256" key="1">
    <source>
        <dbReference type="SAM" id="Phobius"/>
    </source>
</evidence>
<comment type="caution">
    <text evidence="2">The sequence shown here is derived from an EMBL/GenBank/DDBJ whole genome shotgun (WGS) entry which is preliminary data.</text>
</comment>
<evidence type="ECO:0000313" key="2">
    <source>
        <dbReference type="EMBL" id="MFC7201245.1"/>
    </source>
</evidence>
<accession>A0ABD5Z7T8</accession>
<gene>
    <name evidence="2" type="ORF">ACFQJ9_17835</name>
</gene>
<sequence length="321" mass="33141">MRLPPGRALLVLLVCSLVAASVAPAVGVGVAADHGDGSGPHVDGLAYFTTSDPSATPPLEVGFSAGGDGTFFLVAEDADGDVLGHTDGLSFSGSAVDGFEVPTRDNVSGFRRVRVAAYNDTNANGAFDAADTAMNASTGYRQFLFPNRSGVGNVTAEPAVVTGNTSDYRFHVPVERQTTLRQVGLYYRFQVGYGGIEADEVTVSVGDERVEAASLSVRQGVLVANLSQSVEVEQGETLAVTVPNVRPAFGPRGDVLVALNPEDAALAGTASVTESVRPTTSTVDDPGQEPLWILGVVQLTVGAVVVGALVLVGRAILARRD</sequence>
<proteinExistence type="predicted"/>
<dbReference type="RefSeq" id="WP_279527998.1">
    <property type="nucleotide sequence ID" value="NZ_CP122312.1"/>
</dbReference>